<keyword evidence="4" id="KW-0732">Signal</keyword>
<evidence type="ECO:0000256" key="2">
    <source>
        <dbReference type="ARBA" id="ARBA00007806"/>
    </source>
</evidence>
<dbReference type="EMBL" id="JAAWWB010000001">
    <property type="protein sequence ID" value="KAG6794089.1"/>
    <property type="molecule type" value="Genomic_DNA"/>
</dbReference>
<dbReference type="GO" id="GO:0005975">
    <property type="term" value="P:carbohydrate metabolic process"/>
    <property type="evidence" value="ECO:0007669"/>
    <property type="project" value="InterPro"/>
</dbReference>
<evidence type="ECO:0000256" key="4">
    <source>
        <dbReference type="ARBA" id="ARBA00022729"/>
    </source>
</evidence>
<keyword evidence="7 9" id="KW-0326">Glycosidase</keyword>
<dbReference type="CDD" id="cd06602">
    <property type="entry name" value="GH31_MGAM_SI_GAA"/>
    <property type="match status" value="1"/>
</dbReference>
<evidence type="ECO:0000259" key="10">
    <source>
        <dbReference type="Pfam" id="PF01055"/>
    </source>
</evidence>
<evidence type="ECO:0000259" key="12">
    <source>
        <dbReference type="Pfam" id="PF21365"/>
    </source>
</evidence>
<feature type="domain" description="Glycosyl hydrolase family 31 C-terminal" evidence="12">
    <location>
        <begin position="756"/>
        <end position="845"/>
    </location>
</feature>
<evidence type="ECO:0000256" key="3">
    <source>
        <dbReference type="ARBA" id="ARBA00012741"/>
    </source>
</evidence>
<feature type="domain" description="Glycoside hydrolase family 31 N-terminal" evidence="11">
    <location>
        <begin position="171"/>
        <end position="334"/>
    </location>
</feature>
<dbReference type="PROSITE" id="PS00129">
    <property type="entry name" value="GLYCOSYL_HYDROL_F31_1"/>
    <property type="match status" value="1"/>
</dbReference>
<dbReference type="CDD" id="cd14752">
    <property type="entry name" value="GH31_N"/>
    <property type="match status" value="1"/>
</dbReference>
<evidence type="ECO:0000256" key="7">
    <source>
        <dbReference type="ARBA" id="ARBA00023295"/>
    </source>
</evidence>
<dbReference type="Pfam" id="PF13802">
    <property type="entry name" value="Gal_mutarotas_2"/>
    <property type="match status" value="1"/>
</dbReference>
<dbReference type="InterPro" id="IPR000322">
    <property type="entry name" value="Glyco_hydro_31_TIM"/>
</dbReference>
<evidence type="ECO:0000256" key="9">
    <source>
        <dbReference type="RuleBase" id="RU361185"/>
    </source>
</evidence>
<comment type="catalytic activity">
    <reaction evidence="1">
        <text>Hydrolysis of terminal, non-reducing (1-&gt;4)-linked alpha-D-glucose residues with release of alpha-D-glucose.</text>
        <dbReference type="EC" id="3.2.1.20"/>
    </reaction>
</comment>
<evidence type="ECO:0000256" key="8">
    <source>
        <dbReference type="ARBA" id="ARBA00041343"/>
    </source>
</evidence>
<sequence>MVGVDICGFARDTNEELNLSSLDPGATPVDAYFPVGNWFDLFNYSSSVGVDSGKYIELSSPAYHINIHDSEVSTVHMTQRMEKERNKTGSRNPKAISQSNSNLLLIFFLLVHWVPLISGNEVKEEVVGYGYRVGSVNSGFTGKSLTADLILIKESSVYGDDIQHLSLVASFETKNRLRVRITDSKNQRWEIPEDIVPREDLSPENYLHYSPLKHRVLLENNLLSDPNSDLLFTLHNTTPFGFTITRKSSGDVLFDTSPDTSNPDTFLVFKDQYIQLSSRLPIKRSSLYGLGEHTKSTFKLKPKDAFTLWNADLGSANIDVNLYGSHPFYIDVRSASANDKVKAGTTHGVLLFNSNGMDIVYGGDRITYKVIGGIIDLYFFAGPLPDMVIEQYTELIGRPAPMPYWSFGFHQCRYGYKNISDVEGVVAGYAKAGIPLEVMWTDIDYMDAYKDFTFHPTNFPLEKMKKFVNTLHQNGQKYVLILDPGISVNSSYETYIRGMQADIFIKRNGIPYLGEVWPGKVYFPDFVNPAGLEFWVNEIKMFRELLPVDGLWIDMNEISNFIDPTPTPSSTLDNPPYMINNAGVRWPINNKTIPATSLHFDIMTEYNVHNLYGLLESKATNAGLINSTGKRPFVLSRSTFVGSGRYTAHWTGDNAATWDDLAYSIPSILNFGLFGIPMVGADICGFSGNTTEELCRRWIQLGAFYPFARDHSSIDTTRQELYLWDSVAATARKVLGLRYQLLPYFYTLMYEAHTKGTPIARPLFFSFSRDIKSYEVNSQFLIGKGVMVSPVLKSGATSVDAYFPAGNWFDLFNYSNSVSVSSGKYINLAAPADHINVHVHEGNILALQQEAMTTKEARKTAFHLLVVPSSSGNSTGESFLDDGESVDMGGVGQNWSLVKFSGGIVGNRVVVGSNVINGEFAVSQKWIIEKVTFLGLEKTKGQFDVLEISGLSQPLGQEFNLEKTF</sequence>
<organism evidence="13 14">
    <name type="scientific">Populus tomentosa</name>
    <name type="common">Chinese white poplar</name>
    <dbReference type="NCBI Taxonomy" id="118781"/>
    <lineage>
        <taxon>Eukaryota</taxon>
        <taxon>Viridiplantae</taxon>
        <taxon>Streptophyta</taxon>
        <taxon>Embryophyta</taxon>
        <taxon>Tracheophyta</taxon>
        <taxon>Spermatophyta</taxon>
        <taxon>Magnoliopsida</taxon>
        <taxon>eudicotyledons</taxon>
        <taxon>Gunneridae</taxon>
        <taxon>Pentapetalae</taxon>
        <taxon>rosids</taxon>
        <taxon>fabids</taxon>
        <taxon>Malpighiales</taxon>
        <taxon>Salicaceae</taxon>
        <taxon>Saliceae</taxon>
        <taxon>Populus</taxon>
    </lineage>
</organism>
<dbReference type="Pfam" id="PF01055">
    <property type="entry name" value="Glyco_hydro_31_2nd"/>
    <property type="match status" value="1"/>
</dbReference>
<dbReference type="FunFam" id="3.20.20.80:FF:000016">
    <property type="entry name" value="Maltase-glucoamylase, intestinal"/>
    <property type="match status" value="1"/>
</dbReference>
<dbReference type="InterPro" id="IPR030459">
    <property type="entry name" value="Glyco_hydro_31_CS"/>
</dbReference>
<evidence type="ECO:0000313" key="13">
    <source>
        <dbReference type="EMBL" id="KAG6794089.1"/>
    </source>
</evidence>
<dbReference type="InterPro" id="IPR030458">
    <property type="entry name" value="Glyco_hydro_31_AS"/>
</dbReference>
<comment type="similarity">
    <text evidence="2 9">Belongs to the glycosyl hydrolase 31 family.</text>
</comment>
<dbReference type="PROSITE" id="PS00707">
    <property type="entry name" value="GLYCOSYL_HYDROL_F31_2"/>
    <property type="match status" value="1"/>
</dbReference>
<evidence type="ECO:0000313" key="14">
    <source>
        <dbReference type="Proteomes" id="UP000886885"/>
    </source>
</evidence>
<keyword evidence="5 9" id="KW-0378">Hydrolase</keyword>
<evidence type="ECO:0000256" key="6">
    <source>
        <dbReference type="ARBA" id="ARBA00023180"/>
    </source>
</evidence>
<keyword evidence="14" id="KW-1185">Reference proteome</keyword>
<evidence type="ECO:0000259" key="11">
    <source>
        <dbReference type="Pfam" id="PF13802"/>
    </source>
</evidence>
<dbReference type="GO" id="GO:0090599">
    <property type="term" value="F:alpha-glucosidase activity"/>
    <property type="evidence" value="ECO:0007669"/>
    <property type="project" value="UniProtKB-ARBA"/>
</dbReference>
<dbReference type="AlphaFoldDB" id="A0A8X8J0F5"/>
<dbReference type="PANTHER" id="PTHR22762">
    <property type="entry name" value="ALPHA-GLUCOSIDASE"/>
    <property type="match status" value="1"/>
</dbReference>
<proteinExistence type="inferred from homology"/>
<dbReference type="InterPro" id="IPR025887">
    <property type="entry name" value="Glyco_hydro_31_N_dom"/>
</dbReference>
<dbReference type="Proteomes" id="UP000886885">
    <property type="component" value="Chromosome 1A"/>
</dbReference>
<dbReference type="Pfam" id="PF21365">
    <property type="entry name" value="Glyco_hydro_31_3rd"/>
    <property type="match status" value="1"/>
</dbReference>
<gene>
    <name evidence="13" type="ORF">POTOM_003322</name>
</gene>
<dbReference type="EC" id="3.2.1.20" evidence="3"/>
<accession>A0A8X8J0F5</accession>
<dbReference type="OrthoDB" id="5839090at2759"/>
<evidence type="ECO:0000256" key="5">
    <source>
        <dbReference type="ARBA" id="ARBA00022801"/>
    </source>
</evidence>
<keyword evidence="6" id="KW-0325">Glycoprotein</keyword>
<name>A0A8X8J0F5_POPTO</name>
<dbReference type="FunFam" id="2.60.40.1180:FF:000044">
    <property type="entry name" value="Alpha-glucosidase 1"/>
    <property type="match status" value="1"/>
</dbReference>
<feature type="domain" description="Glycoside hydrolase family 31 TIM barrel" evidence="10">
    <location>
        <begin position="399"/>
        <end position="748"/>
    </location>
</feature>
<dbReference type="PANTHER" id="PTHR22762:SF133">
    <property type="entry name" value="P-TYPE DOMAIN-CONTAINING PROTEIN"/>
    <property type="match status" value="1"/>
</dbReference>
<dbReference type="InterPro" id="IPR048395">
    <property type="entry name" value="Glyco_hydro_31_C"/>
</dbReference>
<evidence type="ECO:0000256" key="1">
    <source>
        <dbReference type="ARBA" id="ARBA00001657"/>
    </source>
</evidence>
<reference evidence="13" key="1">
    <citation type="journal article" date="2020" name="bioRxiv">
        <title>Hybrid origin of Populus tomentosa Carr. identified through genome sequencing and phylogenomic analysis.</title>
        <authorList>
            <person name="An X."/>
            <person name="Gao K."/>
            <person name="Chen Z."/>
            <person name="Li J."/>
            <person name="Yang X."/>
            <person name="Yang X."/>
            <person name="Zhou J."/>
            <person name="Guo T."/>
            <person name="Zhao T."/>
            <person name="Huang S."/>
            <person name="Miao D."/>
            <person name="Khan W.U."/>
            <person name="Rao P."/>
            <person name="Ye M."/>
            <person name="Lei B."/>
            <person name="Liao W."/>
            <person name="Wang J."/>
            <person name="Ji L."/>
            <person name="Li Y."/>
            <person name="Guo B."/>
            <person name="Mustafa N.S."/>
            <person name="Li S."/>
            <person name="Yun Q."/>
            <person name="Keller S.R."/>
            <person name="Mao J."/>
            <person name="Zhang R."/>
            <person name="Strauss S.H."/>
        </authorList>
    </citation>
    <scope>NUCLEOTIDE SEQUENCE</scope>
    <source>
        <strain evidence="13">GM15</strain>
        <tissue evidence="13">Leaf</tissue>
    </source>
</reference>
<protein>
    <recommendedName>
        <fullName evidence="3">alpha-glucosidase</fullName>
        <ecNumber evidence="3">3.2.1.20</ecNumber>
    </recommendedName>
    <alternativeName>
        <fullName evidence="8">Maltase</fullName>
    </alternativeName>
</protein>
<comment type="caution">
    <text evidence="13">The sequence shown here is derived from an EMBL/GenBank/DDBJ whole genome shotgun (WGS) entry which is preliminary data.</text>
</comment>